<evidence type="ECO:0000256" key="13">
    <source>
        <dbReference type="PROSITE-ProRule" id="PRU00277"/>
    </source>
</evidence>
<evidence type="ECO:0000256" key="4">
    <source>
        <dbReference type="ARBA" id="ARBA00016902"/>
    </source>
</evidence>
<dbReference type="Gene3D" id="3.30.70.1050">
    <property type="entry name" value="Trigger factor ribosome-binding domain"/>
    <property type="match status" value="1"/>
</dbReference>
<dbReference type="GO" id="GO:0043335">
    <property type="term" value="P:protein unfolding"/>
    <property type="evidence" value="ECO:0007669"/>
    <property type="project" value="TreeGrafter"/>
</dbReference>
<evidence type="ECO:0000256" key="8">
    <source>
        <dbReference type="ARBA" id="ARBA00023235"/>
    </source>
</evidence>
<feature type="domain" description="PPIase FKBP-type" evidence="17">
    <location>
        <begin position="168"/>
        <end position="230"/>
    </location>
</feature>
<comment type="catalytic activity">
    <reaction evidence="1 12 13">
        <text>[protein]-peptidylproline (omega=180) = [protein]-peptidylproline (omega=0)</text>
        <dbReference type="Rhea" id="RHEA:16237"/>
        <dbReference type="Rhea" id="RHEA-COMP:10747"/>
        <dbReference type="Rhea" id="RHEA-COMP:10748"/>
        <dbReference type="ChEBI" id="CHEBI:83833"/>
        <dbReference type="ChEBI" id="CHEBI:83834"/>
        <dbReference type="EC" id="5.2.1.8"/>
    </reaction>
</comment>
<dbReference type="InterPro" id="IPR037041">
    <property type="entry name" value="Trigger_fac_C_sf"/>
</dbReference>
<dbReference type="EC" id="5.2.1.8" evidence="3 12"/>
<dbReference type="Proteomes" id="UP000785783">
    <property type="component" value="Unassembled WGS sequence"/>
</dbReference>
<dbReference type="PANTHER" id="PTHR30560:SF3">
    <property type="entry name" value="TRIGGER FACTOR-LIKE PROTEIN TIG, CHLOROPLASTIC"/>
    <property type="match status" value="1"/>
</dbReference>
<evidence type="ECO:0000256" key="14">
    <source>
        <dbReference type="RuleBase" id="RU003914"/>
    </source>
</evidence>
<dbReference type="FunFam" id="3.10.50.40:FF:000001">
    <property type="entry name" value="Trigger factor"/>
    <property type="match status" value="1"/>
</dbReference>
<dbReference type="HAMAP" id="MF_00303">
    <property type="entry name" value="Trigger_factor_Tig"/>
    <property type="match status" value="1"/>
</dbReference>
<reference evidence="18" key="1">
    <citation type="submission" date="2020-10" db="EMBL/GenBank/DDBJ databases">
        <title>Microbiome of the Black Sea water column analyzed by genome centric metagenomics.</title>
        <authorList>
            <person name="Cabello-Yeves P.J."/>
            <person name="Callieri C."/>
            <person name="Picazo A."/>
            <person name="Mehrshad M."/>
            <person name="Haro-Moreno J.M."/>
            <person name="Roda-Garcia J."/>
            <person name="Dzembekova N."/>
            <person name="Slabakova V."/>
            <person name="Slabakova N."/>
            <person name="Moncheva S."/>
            <person name="Rodriguez-Valera F."/>
        </authorList>
    </citation>
    <scope>NUCLEOTIDE SEQUENCE</scope>
    <source>
        <strain evidence="18">BS307-5m-G5</strain>
    </source>
</reference>
<dbReference type="GO" id="GO:0005737">
    <property type="term" value="C:cytoplasm"/>
    <property type="evidence" value="ECO:0007669"/>
    <property type="project" value="UniProtKB-SubCell"/>
</dbReference>
<dbReference type="InterPro" id="IPR027304">
    <property type="entry name" value="Trigger_fact/SurA_dom_sf"/>
</dbReference>
<evidence type="ECO:0000256" key="9">
    <source>
        <dbReference type="ARBA" id="ARBA00023306"/>
    </source>
</evidence>
<feature type="compositionally biased region" description="Basic residues" evidence="16">
    <location>
        <begin position="453"/>
        <end position="495"/>
    </location>
</feature>
<dbReference type="SUPFAM" id="SSF54534">
    <property type="entry name" value="FKBP-like"/>
    <property type="match status" value="1"/>
</dbReference>
<dbReference type="Pfam" id="PF00254">
    <property type="entry name" value="FKBP_C"/>
    <property type="match status" value="1"/>
</dbReference>
<dbReference type="NCBIfam" id="TIGR00115">
    <property type="entry name" value="tig"/>
    <property type="match status" value="1"/>
</dbReference>
<dbReference type="InterPro" id="IPR001179">
    <property type="entry name" value="PPIase_FKBP_dom"/>
</dbReference>
<evidence type="ECO:0000256" key="1">
    <source>
        <dbReference type="ARBA" id="ARBA00000971"/>
    </source>
</evidence>
<dbReference type="GO" id="GO:0003755">
    <property type="term" value="F:peptidyl-prolyl cis-trans isomerase activity"/>
    <property type="evidence" value="ECO:0007669"/>
    <property type="project" value="UniProtKB-UniRule"/>
</dbReference>
<evidence type="ECO:0000256" key="12">
    <source>
        <dbReference type="HAMAP-Rule" id="MF_00303"/>
    </source>
</evidence>
<dbReference type="Pfam" id="PF05697">
    <property type="entry name" value="Trigger_N"/>
    <property type="match status" value="1"/>
</dbReference>
<dbReference type="PROSITE" id="PS50059">
    <property type="entry name" value="FKBP_PPIASE"/>
    <property type="match status" value="1"/>
</dbReference>
<dbReference type="SUPFAM" id="SSF102735">
    <property type="entry name" value="Trigger factor ribosome-binding domain"/>
    <property type="match status" value="1"/>
</dbReference>
<accession>A0A937L356</accession>
<evidence type="ECO:0000256" key="16">
    <source>
        <dbReference type="SAM" id="MobiDB-lite"/>
    </source>
</evidence>
<evidence type="ECO:0000259" key="17">
    <source>
        <dbReference type="PROSITE" id="PS50059"/>
    </source>
</evidence>
<keyword evidence="12" id="KW-0963">Cytoplasm</keyword>
<evidence type="ECO:0000256" key="10">
    <source>
        <dbReference type="ARBA" id="ARBA00024849"/>
    </source>
</evidence>
<dbReference type="InterPro" id="IPR005215">
    <property type="entry name" value="Trig_fac"/>
</dbReference>
<comment type="caution">
    <text evidence="18">The sequence shown here is derived from an EMBL/GenBank/DDBJ whole genome shotgun (WGS) entry which is preliminary data.</text>
</comment>
<protein>
    <recommendedName>
        <fullName evidence="4 12">Trigger factor</fullName>
        <shortName evidence="12">TF</shortName>
        <ecNumber evidence="3 12">5.2.1.8</ecNumber>
    </recommendedName>
    <alternativeName>
        <fullName evidence="11 12">PPIase</fullName>
    </alternativeName>
</protein>
<evidence type="ECO:0000313" key="19">
    <source>
        <dbReference type="Proteomes" id="UP000785783"/>
    </source>
</evidence>
<feature type="region of interest" description="Disordered" evidence="16">
    <location>
        <begin position="442"/>
        <end position="503"/>
    </location>
</feature>
<evidence type="ECO:0000256" key="15">
    <source>
        <dbReference type="SAM" id="Coils"/>
    </source>
</evidence>
<organism evidence="18 19">
    <name type="scientific">PS1 clade bacterium</name>
    <dbReference type="NCBI Taxonomy" id="2175152"/>
    <lineage>
        <taxon>Bacteria</taxon>
        <taxon>Pseudomonadati</taxon>
        <taxon>Pseudomonadota</taxon>
        <taxon>Alphaproteobacteria</taxon>
        <taxon>PS1 clade</taxon>
    </lineage>
</organism>
<comment type="domain">
    <text evidence="12">Consists of 3 domains; the N-terminus binds the ribosome, the middle domain has PPIase activity, while the C-terminus has intrinsic chaperone activity on its own.</text>
</comment>
<sequence>MNITEVSAEGLAREMQITIAAADLASKLEIKIDSIKDQVQLKGFRPGKVPLAHIRKTFGQQLMGEIIQETVNESSQKMLTDRDERPAMQPEIKLVGEADAIIEGKADLVYDVTYEVIPPIELTDFSKLKLEKPVVDVDEARVDEALERLAATRKDFAPRAKTAKAKEGDRVKIDFIGRIDGEAFEGGTGEGFDLELGSGQFIPGFEEQLIGTKAGDKKDVEVNFPEEYGAAELAGKAAVFECTVHEVSEPKDAEINEEFATSLGMESLEKLKDAMREQIGQDYDQMSRGHMKKGLLDQLSDSHDFDLPPSMVEMEFNQIWHQFEHELENNQQKLEDLDESEEELRAEYRAIAERRVRTGLVLAEVGSKNEIQVTQEEMNQGLMQRVQQFPGQEQQVFEYFQQNPEAMAQIRAPIFEEKVIDFICELASVSDKKVSLEQLMTEPGAEEAEAPKKAKPKKAPAKKAAAKKAPAKKAPAKKAAAKKPAAKKAPAKKAAAKKDADKK</sequence>
<dbReference type="InterPro" id="IPR008880">
    <property type="entry name" value="Trigger_fac_C"/>
</dbReference>
<evidence type="ECO:0000256" key="7">
    <source>
        <dbReference type="ARBA" id="ARBA00023186"/>
    </source>
</evidence>
<comment type="function">
    <text evidence="10 12">Involved in protein export. Acts as a chaperone by maintaining the newly synthesized protein in an open conformation. Functions as a peptidyl-prolyl cis-trans isomerase.</text>
</comment>
<dbReference type="AlphaFoldDB" id="A0A937L356"/>
<evidence type="ECO:0000256" key="3">
    <source>
        <dbReference type="ARBA" id="ARBA00013194"/>
    </source>
</evidence>
<name>A0A937L356_9PROT</name>
<gene>
    <name evidence="12" type="primary">tig</name>
    <name evidence="18" type="ORF">ISQ19_05090</name>
</gene>
<evidence type="ECO:0000256" key="11">
    <source>
        <dbReference type="ARBA" id="ARBA00029986"/>
    </source>
</evidence>
<dbReference type="GO" id="GO:0051083">
    <property type="term" value="P:'de novo' cotranslational protein folding"/>
    <property type="evidence" value="ECO:0007669"/>
    <property type="project" value="TreeGrafter"/>
</dbReference>
<keyword evidence="5 12" id="KW-0132">Cell division</keyword>
<evidence type="ECO:0000256" key="6">
    <source>
        <dbReference type="ARBA" id="ARBA00023110"/>
    </source>
</evidence>
<dbReference type="Gene3D" id="1.10.3120.10">
    <property type="entry name" value="Trigger factor, C-terminal domain"/>
    <property type="match status" value="1"/>
</dbReference>
<dbReference type="GO" id="GO:0015031">
    <property type="term" value="P:protein transport"/>
    <property type="evidence" value="ECO:0007669"/>
    <property type="project" value="UniProtKB-UniRule"/>
</dbReference>
<keyword evidence="6 12" id="KW-0697">Rotamase</keyword>
<dbReference type="GO" id="GO:0043022">
    <property type="term" value="F:ribosome binding"/>
    <property type="evidence" value="ECO:0007669"/>
    <property type="project" value="TreeGrafter"/>
</dbReference>
<keyword evidence="7 12" id="KW-0143">Chaperone</keyword>
<keyword evidence="8 12" id="KW-0413">Isomerase</keyword>
<dbReference type="GO" id="GO:0044183">
    <property type="term" value="F:protein folding chaperone"/>
    <property type="evidence" value="ECO:0007669"/>
    <property type="project" value="TreeGrafter"/>
</dbReference>
<comment type="similarity">
    <text evidence="2 12 14">Belongs to the FKBP-type PPIase family. Tig subfamily.</text>
</comment>
<evidence type="ECO:0000313" key="18">
    <source>
        <dbReference type="EMBL" id="MBL6762056.1"/>
    </source>
</evidence>
<comment type="subcellular location">
    <subcellularLocation>
        <location evidence="12">Cytoplasm</location>
    </subcellularLocation>
    <text evidence="12">About half TF is bound to the ribosome near the polypeptide exit tunnel while the other half is free in the cytoplasm.</text>
</comment>
<dbReference type="InterPro" id="IPR036611">
    <property type="entry name" value="Trigger_fac_ribosome-bd_sf"/>
</dbReference>
<dbReference type="GO" id="GO:0051301">
    <property type="term" value="P:cell division"/>
    <property type="evidence" value="ECO:0007669"/>
    <property type="project" value="UniProtKB-KW"/>
</dbReference>
<dbReference type="SUPFAM" id="SSF109998">
    <property type="entry name" value="Triger factor/SurA peptide-binding domain-like"/>
    <property type="match status" value="1"/>
</dbReference>
<dbReference type="Gene3D" id="3.10.50.40">
    <property type="match status" value="1"/>
</dbReference>
<dbReference type="InterPro" id="IPR008881">
    <property type="entry name" value="Trigger_fac_ribosome-bd_bac"/>
</dbReference>
<keyword evidence="15" id="KW-0175">Coiled coil</keyword>
<dbReference type="Pfam" id="PF05698">
    <property type="entry name" value="Trigger_C"/>
    <property type="match status" value="1"/>
</dbReference>
<feature type="coiled-coil region" evidence="15">
    <location>
        <begin position="323"/>
        <end position="354"/>
    </location>
</feature>
<evidence type="ECO:0000256" key="2">
    <source>
        <dbReference type="ARBA" id="ARBA00005464"/>
    </source>
</evidence>
<dbReference type="EMBL" id="JADHOK010000065">
    <property type="protein sequence ID" value="MBL6762056.1"/>
    <property type="molecule type" value="Genomic_DNA"/>
</dbReference>
<dbReference type="PANTHER" id="PTHR30560">
    <property type="entry name" value="TRIGGER FACTOR CHAPERONE AND PEPTIDYL-PROLYL CIS/TRANS ISOMERASE"/>
    <property type="match status" value="1"/>
</dbReference>
<evidence type="ECO:0000256" key="5">
    <source>
        <dbReference type="ARBA" id="ARBA00022618"/>
    </source>
</evidence>
<dbReference type="InterPro" id="IPR046357">
    <property type="entry name" value="PPIase_dom_sf"/>
</dbReference>
<keyword evidence="9 12" id="KW-0131">Cell cycle</keyword>
<proteinExistence type="inferred from homology"/>